<dbReference type="EMBL" id="NESQ01000163">
    <property type="protein sequence ID" value="PUU77122.1"/>
    <property type="molecule type" value="Genomic_DNA"/>
</dbReference>
<reference evidence="1 2" key="1">
    <citation type="submission" date="2017-04" db="EMBL/GenBank/DDBJ databases">
        <title>Draft genome sequence of Tuber borchii Vittad., a whitish edible truffle.</title>
        <authorList>
            <consortium name="DOE Joint Genome Institute"/>
            <person name="Murat C."/>
            <person name="Kuo A."/>
            <person name="Barry K.W."/>
            <person name="Clum A."/>
            <person name="Dockter R.B."/>
            <person name="Fauchery L."/>
            <person name="Iotti M."/>
            <person name="Kohler A."/>
            <person name="Labutti K."/>
            <person name="Lindquist E.A."/>
            <person name="Lipzen A."/>
            <person name="Ohm R.A."/>
            <person name="Wang M."/>
            <person name="Grigoriev I.V."/>
            <person name="Zambonelli A."/>
            <person name="Martin F.M."/>
        </authorList>
    </citation>
    <scope>NUCLEOTIDE SEQUENCE [LARGE SCALE GENOMIC DNA]</scope>
    <source>
        <strain evidence="1 2">Tbo3840</strain>
    </source>
</reference>
<feature type="non-terminal residue" evidence="1">
    <location>
        <position position="103"/>
    </location>
</feature>
<dbReference type="AlphaFoldDB" id="A0A2T6ZNQ7"/>
<evidence type="ECO:0000313" key="2">
    <source>
        <dbReference type="Proteomes" id="UP000244722"/>
    </source>
</evidence>
<protein>
    <submittedName>
        <fullName evidence="1">Uncharacterized protein</fullName>
    </submittedName>
</protein>
<keyword evidence="2" id="KW-1185">Reference proteome</keyword>
<comment type="caution">
    <text evidence="1">The sequence shown here is derived from an EMBL/GenBank/DDBJ whole genome shotgun (WGS) entry which is preliminary data.</text>
</comment>
<organism evidence="1 2">
    <name type="scientific">Tuber borchii</name>
    <name type="common">White truffle</name>
    <dbReference type="NCBI Taxonomy" id="42251"/>
    <lineage>
        <taxon>Eukaryota</taxon>
        <taxon>Fungi</taxon>
        <taxon>Dikarya</taxon>
        <taxon>Ascomycota</taxon>
        <taxon>Pezizomycotina</taxon>
        <taxon>Pezizomycetes</taxon>
        <taxon>Pezizales</taxon>
        <taxon>Tuberaceae</taxon>
        <taxon>Tuber</taxon>
    </lineage>
</organism>
<accession>A0A2T6ZNQ7</accession>
<gene>
    <name evidence="1" type="ORF">B9Z19DRAFT_1086937</name>
</gene>
<dbReference type="Proteomes" id="UP000244722">
    <property type="component" value="Unassembled WGS sequence"/>
</dbReference>
<name>A0A2T6ZNQ7_TUBBO</name>
<sequence>MGFPGKVIMFATPPSAIIVSFSAIWAWRSWCSCLRRSRASHICLVLAATVRFPPAVTRPIRTSSRRRGLETSERSIVCSMKDEVIMGVVCGDACGVVCGVVCG</sequence>
<proteinExistence type="predicted"/>
<evidence type="ECO:0000313" key="1">
    <source>
        <dbReference type="EMBL" id="PUU77122.1"/>
    </source>
</evidence>